<evidence type="ECO:0000259" key="7">
    <source>
        <dbReference type="PROSITE" id="PS51745"/>
    </source>
</evidence>
<evidence type="ECO:0000256" key="5">
    <source>
        <dbReference type="SAM" id="MobiDB-lite"/>
    </source>
</evidence>
<dbReference type="InterPro" id="IPR000270">
    <property type="entry name" value="PB1_dom"/>
</dbReference>
<evidence type="ECO:0000256" key="2">
    <source>
        <dbReference type="ARBA" id="ARBA00023125"/>
    </source>
</evidence>
<feature type="region of interest" description="Disordered" evidence="5">
    <location>
        <begin position="593"/>
        <end position="636"/>
    </location>
</feature>
<dbReference type="Pfam" id="PF22922">
    <property type="entry name" value="GAF_NLP"/>
    <property type="match status" value="2"/>
</dbReference>
<evidence type="ECO:0000313" key="8">
    <source>
        <dbReference type="EMBL" id="RZC45734.1"/>
    </source>
</evidence>
<dbReference type="Proteomes" id="UP000316621">
    <property type="component" value="Chromosome 1"/>
</dbReference>
<evidence type="ECO:0000256" key="3">
    <source>
        <dbReference type="ARBA" id="ARBA00023163"/>
    </source>
</evidence>
<dbReference type="GO" id="GO:0003700">
    <property type="term" value="F:DNA-binding transcription factor activity"/>
    <property type="evidence" value="ECO:0007669"/>
    <property type="project" value="InterPro"/>
</dbReference>
<keyword evidence="1" id="KW-0805">Transcription regulation</keyword>
<dbReference type="InterPro" id="IPR003035">
    <property type="entry name" value="RWP-RK_dom"/>
</dbReference>
<name>A0A4Y7IA68_PAPSO</name>
<reference evidence="8 9" key="1">
    <citation type="journal article" date="2018" name="Science">
        <title>The opium poppy genome and morphinan production.</title>
        <authorList>
            <person name="Guo L."/>
            <person name="Winzer T."/>
            <person name="Yang X."/>
            <person name="Li Y."/>
            <person name="Ning Z."/>
            <person name="He Z."/>
            <person name="Teodor R."/>
            <person name="Lu Y."/>
            <person name="Bowser T.A."/>
            <person name="Graham I.A."/>
            <person name="Ye K."/>
        </authorList>
    </citation>
    <scope>NUCLEOTIDE SEQUENCE [LARGE SCALE GENOMIC DNA]</scope>
    <source>
        <strain evidence="9">cv. HN1</strain>
        <tissue evidence="8">Leaves</tissue>
    </source>
</reference>
<dbReference type="PANTHER" id="PTHR32002:SF44">
    <property type="entry name" value="PROTEIN NLP4"/>
    <property type="match status" value="1"/>
</dbReference>
<dbReference type="InterPro" id="IPR055081">
    <property type="entry name" value="NLP1-9_GAF"/>
</dbReference>
<keyword evidence="2" id="KW-0238">DNA-binding</keyword>
<evidence type="ECO:0000256" key="1">
    <source>
        <dbReference type="ARBA" id="ARBA00023015"/>
    </source>
</evidence>
<keyword evidence="3" id="KW-0804">Transcription</keyword>
<feature type="compositionally biased region" description="Polar residues" evidence="5">
    <location>
        <begin position="726"/>
        <end position="745"/>
    </location>
</feature>
<dbReference type="EMBL" id="CM010715">
    <property type="protein sequence ID" value="RZC45734.1"/>
    <property type="molecule type" value="Genomic_DNA"/>
</dbReference>
<feature type="domain" description="PB1" evidence="7">
    <location>
        <begin position="871"/>
        <end position="954"/>
    </location>
</feature>
<dbReference type="PROSITE" id="PS51745">
    <property type="entry name" value="PB1"/>
    <property type="match status" value="1"/>
</dbReference>
<sequence>MDDGRFPQDTMSAALSSDPSVDFDLMEALLSGGCWLETTDGSAADFLQPSSSNFYNSSYFLAPPTSTSESLNPNYRQSNNQEDTDGSILPTRNSISLAPQSDTSFTVRYPNQNTFRSSEFSGQSDGYPAEGSSQLSRRWWDGPVPHSGTLASVKDRLNSALAYLKNSLREGDVLIQIWVPVKRGDRQFLVTEDQPFTTLDSNCQNLESYRKISMRFEFPADENSKESVGLPGRVFLEKVPEWTPNVQLFSIDEYPRIGHAQQHHVHGTVALPIFERGSRACLGVVEVVMTTQKINFASELDTVCRALEAVNLRGSKVESPPGPPPIVKDSQLPYHAVLPEILEVLNAVCKTHRLPLAQTWVPCTVQAKEGCRHSDENYANCVSTVDNACCVADTNIGGFHEACSDHHLFRGQGVAGRAFTTNQPCFSNDITTYSKKDYPLSHYAKMFRLQAAVAIRLRSIYTGKVDYVLEFFLPVDCRDPEEQKTMLSSLSIIIQQVCRTLRVVSDKEVEEESNLNTSEVVFPSAEGLKREERTNLGPTTSKGSSEEESSWISHMMEAQRKGKGVQKQEPAEGFKVTTHWDSSETVLQHGKTFGDLKQHRQDSGPKDTAESGGDSSFGEQRRFSSAGKTGEKRRTKMEKTISLQVLRQYFAGSLKDAAKSIGVCPTTLKRICRQHGITRWPSRKIKKVGHSLRKLQVVIDSVQGAEGAFHIGSIYANFPDLTSPNLSRTSPFSTPKPNDRSNPLNVQPEGAPSPPAASKSPSSSCSQSSSSSLSSSSGKQQNSVIGSLASIEDASMAETLGGDSCTLKRARSEAGLYSAGELHTTAQEDLGLFGRSQSQKCLGTEHLVLDDCLPPLPSSHNHGASRDNKGGLRMKVTYGEEKVRFSLQPYWGYRDLQQEIAKRFHIEDMSRVDLKYLDDDSEWVLLTCDADLEECMDIYKSSHTQTIKLSVHHSSHPNLGSSFGSNAP</sequence>
<organism evidence="8 9">
    <name type="scientific">Papaver somniferum</name>
    <name type="common">Opium poppy</name>
    <dbReference type="NCBI Taxonomy" id="3469"/>
    <lineage>
        <taxon>Eukaryota</taxon>
        <taxon>Viridiplantae</taxon>
        <taxon>Streptophyta</taxon>
        <taxon>Embryophyta</taxon>
        <taxon>Tracheophyta</taxon>
        <taxon>Spermatophyta</taxon>
        <taxon>Magnoliopsida</taxon>
        <taxon>Ranunculales</taxon>
        <taxon>Papaveraceae</taxon>
        <taxon>Papaveroideae</taxon>
        <taxon>Papaver</taxon>
    </lineage>
</organism>
<dbReference type="Gene3D" id="3.10.20.90">
    <property type="entry name" value="Phosphatidylinositol 3-kinase Catalytic Subunit, Chain A, domain 1"/>
    <property type="match status" value="1"/>
</dbReference>
<keyword evidence="9" id="KW-1185">Reference proteome</keyword>
<dbReference type="SMART" id="SM00666">
    <property type="entry name" value="PB1"/>
    <property type="match status" value="1"/>
</dbReference>
<evidence type="ECO:0000256" key="4">
    <source>
        <dbReference type="ARBA" id="ARBA00023242"/>
    </source>
</evidence>
<feature type="region of interest" description="Disordered" evidence="5">
    <location>
        <begin position="65"/>
        <end position="104"/>
    </location>
</feature>
<feature type="region of interest" description="Disordered" evidence="5">
    <location>
        <begin position="526"/>
        <end position="551"/>
    </location>
</feature>
<feature type="compositionally biased region" description="Polar residues" evidence="5">
    <location>
        <begin position="90"/>
        <end position="104"/>
    </location>
</feature>
<dbReference type="OrthoDB" id="6270329at2759"/>
<feature type="compositionally biased region" description="Basic and acidic residues" evidence="5">
    <location>
        <begin position="593"/>
        <end position="609"/>
    </location>
</feature>
<feature type="region of interest" description="Disordered" evidence="5">
    <location>
        <begin position="726"/>
        <end position="780"/>
    </location>
</feature>
<accession>A0A4Y7IA68</accession>
<evidence type="ECO:0000313" key="9">
    <source>
        <dbReference type="Proteomes" id="UP000316621"/>
    </source>
</evidence>
<proteinExistence type="predicted"/>
<dbReference type="FunFam" id="3.10.20.90:FF:000186">
    <property type="entry name" value="RWP-RK domain-containing protein"/>
    <property type="match status" value="1"/>
</dbReference>
<dbReference type="Gramene" id="RZC45734">
    <property type="protein sequence ID" value="RZC45734"/>
    <property type="gene ID" value="C5167_038691"/>
</dbReference>
<dbReference type="GO" id="GO:0003677">
    <property type="term" value="F:DNA binding"/>
    <property type="evidence" value="ECO:0007669"/>
    <property type="project" value="UniProtKB-KW"/>
</dbReference>
<dbReference type="Pfam" id="PF00564">
    <property type="entry name" value="PB1"/>
    <property type="match status" value="1"/>
</dbReference>
<protein>
    <recommendedName>
        <fullName evidence="10">PB1 domain-containing protein</fullName>
    </recommendedName>
</protein>
<dbReference type="STRING" id="3469.A0A4Y7IA68"/>
<dbReference type="CDD" id="cd06407">
    <property type="entry name" value="PB1_NLP"/>
    <property type="match status" value="1"/>
</dbReference>
<keyword evidence="4" id="KW-0539">Nucleus</keyword>
<dbReference type="InterPro" id="IPR045012">
    <property type="entry name" value="NLP"/>
</dbReference>
<gene>
    <name evidence="8" type="ORF">C5167_038691</name>
</gene>
<dbReference type="PROSITE" id="PS51519">
    <property type="entry name" value="RWP_RK"/>
    <property type="match status" value="1"/>
</dbReference>
<evidence type="ECO:0000259" key="6">
    <source>
        <dbReference type="PROSITE" id="PS51519"/>
    </source>
</evidence>
<dbReference type="Pfam" id="PF02042">
    <property type="entry name" value="RWP-RK"/>
    <property type="match status" value="1"/>
</dbReference>
<dbReference type="SUPFAM" id="SSF54277">
    <property type="entry name" value="CAD &amp; PB1 domains"/>
    <property type="match status" value="1"/>
</dbReference>
<dbReference type="OMA" id="WISRIVE"/>
<feature type="domain" description="RWP-RK" evidence="6">
    <location>
        <begin position="627"/>
        <end position="708"/>
    </location>
</feature>
<evidence type="ECO:0008006" key="10">
    <source>
        <dbReference type="Google" id="ProtNLM"/>
    </source>
</evidence>
<dbReference type="InterPro" id="IPR034891">
    <property type="entry name" value="PB1_NLP"/>
</dbReference>
<feature type="compositionally biased region" description="Low complexity" evidence="5">
    <location>
        <begin position="756"/>
        <end position="777"/>
    </location>
</feature>
<dbReference type="PANTHER" id="PTHR32002">
    <property type="entry name" value="PROTEIN NLP8"/>
    <property type="match status" value="1"/>
</dbReference>
<feature type="compositionally biased region" description="Polar residues" evidence="5">
    <location>
        <begin position="65"/>
        <end position="81"/>
    </location>
</feature>
<dbReference type="InterPro" id="IPR053793">
    <property type="entry name" value="PB1-like"/>
</dbReference>
<dbReference type="AlphaFoldDB" id="A0A4Y7IA68"/>